<dbReference type="InterPro" id="IPR014716">
    <property type="entry name" value="Fibrinogen_a/b/g_C_1"/>
</dbReference>
<dbReference type="Ensembl" id="ENSSANT00000085335.1">
    <property type="protein sequence ID" value="ENSSANP00000080289.1"/>
    <property type="gene ID" value="ENSSANG00000039909.1"/>
</dbReference>
<keyword evidence="3" id="KW-1185">Reference proteome</keyword>
<dbReference type="PANTHER" id="PTHR19143:SF225">
    <property type="entry name" value="MICROFIBRIL-ASSOCIATED GLYCOPROTEIN 4"/>
    <property type="match status" value="1"/>
</dbReference>
<proteinExistence type="predicted"/>
<sequence>MYQLTRNRNYMLRVDLEDFQGNKVFALYSSFSVGPELLSLVMLFFSAGDSLSGHNEYMFSTFDKDQDVYENNCAKQFLGAFWYSACHAKNPNGVYLWGKDPTHYAIGNVWSSWKGYAVGMKSISMKIRRVS</sequence>
<dbReference type="InterPro" id="IPR036056">
    <property type="entry name" value="Fibrinogen-like_C"/>
</dbReference>
<dbReference type="Proteomes" id="UP000472260">
    <property type="component" value="Unassembled WGS sequence"/>
</dbReference>
<protein>
    <recommendedName>
        <fullName evidence="1">Fibrinogen C-terminal domain-containing protein</fullName>
    </recommendedName>
</protein>
<dbReference type="Pfam" id="PF00147">
    <property type="entry name" value="Fibrinogen_C"/>
    <property type="match status" value="1"/>
</dbReference>
<dbReference type="InterPro" id="IPR050373">
    <property type="entry name" value="Fibrinogen_C-term_domain"/>
</dbReference>
<dbReference type="PANTHER" id="PTHR19143">
    <property type="entry name" value="FIBRINOGEN/TENASCIN/ANGIOPOEITIN"/>
    <property type="match status" value="1"/>
</dbReference>
<dbReference type="GO" id="GO:0005615">
    <property type="term" value="C:extracellular space"/>
    <property type="evidence" value="ECO:0007669"/>
    <property type="project" value="TreeGrafter"/>
</dbReference>
<dbReference type="InterPro" id="IPR002181">
    <property type="entry name" value="Fibrinogen_a/b/g_C_dom"/>
</dbReference>
<dbReference type="PROSITE" id="PS51406">
    <property type="entry name" value="FIBRINOGEN_C_2"/>
    <property type="match status" value="1"/>
</dbReference>
<feature type="domain" description="Fibrinogen C-terminal" evidence="1">
    <location>
        <begin position="1"/>
        <end position="131"/>
    </location>
</feature>
<accession>A0A671RAF0</accession>
<dbReference type="Gene3D" id="3.90.215.10">
    <property type="entry name" value="Gamma Fibrinogen, chain A, domain 1"/>
    <property type="match status" value="1"/>
</dbReference>
<dbReference type="AlphaFoldDB" id="A0A671RAF0"/>
<reference evidence="2" key="2">
    <citation type="submission" date="2025-09" db="UniProtKB">
        <authorList>
            <consortium name="Ensembl"/>
        </authorList>
    </citation>
    <scope>IDENTIFICATION</scope>
</reference>
<evidence type="ECO:0000259" key="1">
    <source>
        <dbReference type="PROSITE" id="PS51406"/>
    </source>
</evidence>
<name>A0A671RAF0_9TELE</name>
<dbReference type="SMART" id="SM00186">
    <property type="entry name" value="FBG"/>
    <property type="match status" value="1"/>
</dbReference>
<dbReference type="GO" id="GO:0048251">
    <property type="term" value="P:elastic fiber assembly"/>
    <property type="evidence" value="ECO:0007669"/>
    <property type="project" value="TreeGrafter"/>
</dbReference>
<evidence type="ECO:0000313" key="2">
    <source>
        <dbReference type="Ensembl" id="ENSSANP00000080289.1"/>
    </source>
</evidence>
<organism evidence="2 3">
    <name type="scientific">Sinocyclocheilus anshuiensis</name>
    <dbReference type="NCBI Taxonomy" id="1608454"/>
    <lineage>
        <taxon>Eukaryota</taxon>
        <taxon>Metazoa</taxon>
        <taxon>Chordata</taxon>
        <taxon>Craniata</taxon>
        <taxon>Vertebrata</taxon>
        <taxon>Euteleostomi</taxon>
        <taxon>Actinopterygii</taxon>
        <taxon>Neopterygii</taxon>
        <taxon>Teleostei</taxon>
        <taxon>Ostariophysi</taxon>
        <taxon>Cypriniformes</taxon>
        <taxon>Cyprinidae</taxon>
        <taxon>Cyprininae</taxon>
        <taxon>Sinocyclocheilus</taxon>
    </lineage>
</organism>
<reference evidence="2" key="1">
    <citation type="submission" date="2025-08" db="UniProtKB">
        <authorList>
            <consortium name="Ensembl"/>
        </authorList>
    </citation>
    <scope>IDENTIFICATION</scope>
</reference>
<dbReference type="SUPFAM" id="SSF56496">
    <property type="entry name" value="Fibrinogen C-terminal domain-like"/>
    <property type="match status" value="1"/>
</dbReference>
<evidence type="ECO:0000313" key="3">
    <source>
        <dbReference type="Proteomes" id="UP000472260"/>
    </source>
</evidence>